<name>A0A4U1BD82_9GAMM</name>
<reference evidence="2 3" key="1">
    <citation type="submission" date="2019-04" db="EMBL/GenBank/DDBJ databases">
        <authorList>
            <person name="Hwang J.C."/>
        </authorList>
    </citation>
    <scope>NUCLEOTIDE SEQUENCE [LARGE SCALE GENOMIC DNA]</scope>
    <source>
        <strain evidence="2 3">IMCC35001</strain>
    </source>
</reference>
<feature type="transmembrane region" description="Helical" evidence="1">
    <location>
        <begin position="12"/>
        <end position="34"/>
    </location>
</feature>
<feature type="transmembrane region" description="Helical" evidence="1">
    <location>
        <begin position="153"/>
        <end position="169"/>
    </location>
</feature>
<sequence length="306" mass="33340">MSPEIGPLLHKFEILVALSIFGLLPLYLSLMPGIRVESLVALRIILASALLLGLSLTGGRWRAMAAQVRRHPGSALCCVLSAPLVTAAGLLSVWAFMNQQILAASLGQYLSPFVSVMLALLLLNERLSRLQILALLTAAAGLTLQFGHHSFSLALALIIGSLFALYGFLKKRARVDTHTSLTLEHLTVLPLALGYWAYQSWQGKTGLLSADHSVWLQLGFAPLILFAVTLLNHGIQRIRFTTFGLMQFIDPSLQFLLGVWVFSEPCPPQQLMGFVLIWGGLAAVIGNQLRPRKLGECPGVRKLTNS</sequence>
<keyword evidence="1" id="KW-1133">Transmembrane helix</keyword>
<dbReference type="EMBL" id="SWCI01000005">
    <property type="protein sequence ID" value="TKB49003.1"/>
    <property type="molecule type" value="Genomic_DNA"/>
</dbReference>
<comment type="caution">
    <text evidence="2">The sequence shown here is derived from an EMBL/GenBank/DDBJ whole genome shotgun (WGS) entry which is preliminary data.</text>
</comment>
<gene>
    <name evidence="2" type="ORF">FCL40_10205</name>
</gene>
<feature type="transmembrane region" description="Helical" evidence="1">
    <location>
        <begin position="269"/>
        <end position="286"/>
    </location>
</feature>
<keyword evidence="1" id="KW-0812">Transmembrane</keyword>
<feature type="transmembrane region" description="Helical" evidence="1">
    <location>
        <begin position="73"/>
        <end position="95"/>
    </location>
</feature>
<organism evidence="2 3">
    <name type="scientific">Ferrimonas sediminicola</name>
    <dbReference type="NCBI Taxonomy" id="2569538"/>
    <lineage>
        <taxon>Bacteria</taxon>
        <taxon>Pseudomonadati</taxon>
        <taxon>Pseudomonadota</taxon>
        <taxon>Gammaproteobacteria</taxon>
        <taxon>Alteromonadales</taxon>
        <taxon>Ferrimonadaceae</taxon>
        <taxon>Ferrimonas</taxon>
    </lineage>
</organism>
<dbReference type="RefSeq" id="WP_136853195.1">
    <property type="nucleotide sequence ID" value="NZ_SWCI01000005.1"/>
</dbReference>
<dbReference type="AlphaFoldDB" id="A0A4U1BD82"/>
<dbReference type="OrthoDB" id="369870at2"/>
<evidence type="ECO:0000313" key="3">
    <source>
        <dbReference type="Proteomes" id="UP000305674"/>
    </source>
</evidence>
<feature type="transmembrane region" description="Helical" evidence="1">
    <location>
        <begin position="214"/>
        <end position="231"/>
    </location>
</feature>
<dbReference type="InterPro" id="IPR037185">
    <property type="entry name" value="EmrE-like"/>
</dbReference>
<feature type="transmembrane region" description="Helical" evidence="1">
    <location>
        <begin position="101"/>
        <end position="123"/>
    </location>
</feature>
<dbReference type="SUPFAM" id="SSF103481">
    <property type="entry name" value="Multidrug resistance efflux transporter EmrE"/>
    <property type="match status" value="2"/>
</dbReference>
<evidence type="ECO:0008006" key="4">
    <source>
        <dbReference type="Google" id="ProtNLM"/>
    </source>
</evidence>
<proteinExistence type="predicted"/>
<keyword evidence="3" id="KW-1185">Reference proteome</keyword>
<accession>A0A4U1BD82</accession>
<evidence type="ECO:0000256" key="1">
    <source>
        <dbReference type="SAM" id="Phobius"/>
    </source>
</evidence>
<feature type="transmembrane region" description="Helical" evidence="1">
    <location>
        <begin position="181"/>
        <end position="198"/>
    </location>
</feature>
<protein>
    <recommendedName>
        <fullName evidence="4">RarD protein</fullName>
    </recommendedName>
</protein>
<feature type="transmembrane region" description="Helical" evidence="1">
    <location>
        <begin position="243"/>
        <end position="263"/>
    </location>
</feature>
<keyword evidence="1" id="KW-0472">Membrane</keyword>
<feature type="transmembrane region" description="Helical" evidence="1">
    <location>
        <begin position="40"/>
        <end position="61"/>
    </location>
</feature>
<feature type="transmembrane region" description="Helical" evidence="1">
    <location>
        <begin position="130"/>
        <end position="147"/>
    </location>
</feature>
<evidence type="ECO:0000313" key="2">
    <source>
        <dbReference type="EMBL" id="TKB49003.1"/>
    </source>
</evidence>
<dbReference type="Proteomes" id="UP000305674">
    <property type="component" value="Unassembled WGS sequence"/>
</dbReference>